<reference evidence="2" key="1">
    <citation type="journal article" date="2022" name="Mol. Ecol. Resour.">
        <title>The genomes of chicory, endive, great burdock and yacon provide insights into Asteraceae palaeo-polyploidization history and plant inulin production.</title>
        <authorList>
            <person name="Fan W."/>
            <person name="Wang S."/>
            <person name="Wang H."/>
            <person name="Wang A."/>
            <person name="Jiang F."/>
            <person name="Liu H."/>
            <person name="Zhao H."/>
            <person name="Xu D."/>
            <person name="Zhang Y."/>
        </authorList>
    </citation>
    <scope>NUCLEOTIDE SEQUENCE [LARGE SCALE GENOMIC DNA]</scope>
    <source>
        <strain evidence="2">cv. Punajuju</strain>
    </source>
</reference>
<keyword evidence="2" id="KW-1185">Reference proteome</keyword>
<accession>A0ACB9GGH1</accession>
<dbReference type="Proteomes" id="UP001055811">
    <property type="component" value="Linkage Group LG02"/>
</dbReference>
<dbReference type="EMBL" id="CM042010">
    <property type="protein sequence ID" value="KAI3782120.1"/>
    <property type="molecule type" value="Genomic_DNA"/>
</dbReference>
<sequence length="77" mass="8530">MMPFNCCRRPDLLPPPTAIASFSPPLTFRRLQPRRCCLCTGQAQLEKAATMGSLSGGQQWDEMGDSHSHSQGLKIRI</sequence>
<comment type="caution">
    <text evidence="1">The sequence shown here is derived from an EMBL/GenBank/DDBJ whole genome shotgun (WGS) entry which is preliminary data.</text>
</comment>
<gene>
    <name evidence="1" type="ORF">L2E82_12153</name>
</gene>
<evidence type="ECO:0000313" key="2">
    <source>
        <dbReference type="Proteomes" id="UP001055811"/>
    </source>
</evidence>
<proteinExistence type="predicted"/>
<evidence type="ECO:0000313" key="1">
    <source>
        <dbReference type="EMBL" id="KAI3782120.1"/>
    </source>
</evidence>
<reference evidence="1 2" key="2">
    <citation type="journal article" date="2022" name="Mol. Ecol. Resour.">
        <title>The genomes of chicory, endive, great burdock and yacon provide insights into Asteraceae paleo-polyploidization history and plant inulin production.</title>
        <authorList>
            <person name="Fan W."/>
            <person name="Wang S."/>
            <person name="Wang H."/>
            <person name="Wang A."/>
            <person name="Jiang F."/>
            <person name="Liu H."/>
            <person name="Zhao H."/>
            <person name="Xu D."/>
            <person name="Zhang Y."/>
        </authorList>
    </citation>
    <scope>NUCLEOTIDE SEQUENCE [LARGE SCALE GENOMIC DNA]</scope>
    <source>
        <strain evidence="2">cv. Punajuju</strain>
        <tissue evidence="1">Leaves</tissue>
    </source>
</reference>
<name>A0ACB9GGH1_CICIN</name>
<organism evidence="1 2">
    <name type="scientific">Cichorium intybus</name>
    <name type="common">Chicory</name>
    <dbReference type="NCBI Taxonomy" id="13427"/>
    <lineage>
        <taxon>Eukaryota</taxon>
        <taxon>Viridiplantae</taxon>
        <taxon>Streptophyta</taxon>
        <taxon>Embryophyta</taxon>
        <taxon>Tracheophyta</taxon>
        <taxon>Spermatophyta</taxon>
        <taxon>Magnoliopsida</taxon>
        <taxon>eudicotyledons</taxon>
        <taxon>Gunneridae</taxon>
        <taxon>Pentapetalae</taxon>
        <taxon>asterids</taxon>
        <taxon>campanulids</taxon>
        <taxon>Asterales</taxon>
        <taxon>Asteraceae</taxon>
        <taxon>Cichorioideae</taxon>
        <taxon>Cichorieae</taxon>
        <taxon>Cichoriinae</taxon>
        <taxon>Cichorium</taxon>
    </lineage>
</organism>
<protein>
    <submittedName>
        <fullName evidence="1">Uncharacterized protein</fullName>
    </submittedName>
</protein>